<evidence type="ECO:0000313" key="2">
    <source>
        <dbReference type="Proteomes" id="UP000198515"/>
    </source>
</evidence>
<dbReference type="Proteomes" id="UP000198515">
    <property type="component" value="Unassembled WGS sequence"/>
</dbReference>
<sequence length="101" mass="11626">MLNKCMMLFIIVTLSGCVQYKWVKQGASERTEQIDETECKAESLRALPPDNIVTGKYTSKDKKYKSTDTSYTTTDVNEEQRKTLVKACMYKKGWSQIEVQN</sequence>
<accession>A0A1C4EZG3</accession>
<evidence type="ECO:0000313" key="1">
    <source>
        <dbReference type="EMBL" id="SCC48922.1"/>
    </source>
</evidence>
<gene>
    <name evidence="1" type="ORF">GA0061070_102869</name>
</gene>
<evidence type="ECO:0008006" key="3">
    <source>
        <dbReference type="Google" id="ProtNLM"/>
    </source>
</evidence>
<keyword evidence="2" id="KW-1185">Reference proteome</keyword>
<dbReference type="AlphaFoldDB" id="A0A1C4EZG3"/>
<proteinExistence type="predicted"/>
<dbReference type="OrthoDB" id="6429536at2"/>
<name>A0A1C4EZG3_9ENTR</name>
<dbReference type="PROSITE" id="PS51257">
    <property type="entry name" value="PROKAR_LIPOPROTEIN"/>
    <property type="match status" value="1"/>
</dbReference>
<reference evidence="2" key="1">
    <citation type="submission" date="2016-08" db="EMBL/GenBank/DDBJ databases">
        <authorList>
            <person name="Varghese N."/>
            <person name="Submissions Spin"/>
        </authorList>
    </citation>
    <scope>NUCLEOTIDE SEQUENCE [LARGE SCALE GENOMIC DNA]</scope>
    <source>
        <strain evidence="2">REICA_142</strain>
    </source>
</reference>
<dbReference type="EMBL" id="FMBC01000028">
    <property type="protein sequence ID" value="SCC48922.1"/>
    <property type="molecule type" value="Genomic_DNA"/>
</dbReference>
<organism evidence="1 2">
    <name type="scientific">Kosakonia oryziphila</name>
    <dbReference type="NCBI Taxonomy" id="1005667"/>
    <lineage>
        <taxon>Bacteria</taxon>
        <taxon>Pseudomonadati</taxon>
        <taxon>Pseudomonadota</taxon>
        <taxon>Gammaproteobacteria</taxon>
        <taxon>Enterobacterales</taxon>
        <taxon>Enterobacteriaceae</taxon>
        <taxon>Kosakonia</taxon>
    </lineage>
</organism>
<protein>
    <recommendedName>
        <fullName evidence="3">Lipoprotein</fullName>
    </recommendedName>
</protein>